<protein>
    <submittedName>
        <fullName evidence="2">Uncharacterized protein</fullName>
    </submittedName>
</protein>
<proteinExistence type="predicted"/>
<evidence type="ECO:0000256" key="1">
    <source>
        <dbReference type="SAM" id="MobiDB-lite"/>
    </source>
</evidence>
<organism evidence="2">
    <name type="scientific">Grammatophora oceanica</name>
    <dbReference type="NCBI Taxonomy" id="210454"/>
    <lineage>
        <taxon>Eukaryota</taxon>
        <taxon>Sar</taxon>
        <taxon>Stramenopiles</taxon>
        <taxon>Ochrophyta</taxon>
        <taxon>Bacillariophyta</taxon>
        <taxon>Fragilariophyceae</taxon>
        <taxon>Fragilariophycidae</taxon>
        <taxon>Rhabdonematales</taxon>
        <taxon>Grammatophoraceae</taxon>
        <taxon>Grammatophora</taxon>
    </lineage>
</organism>
<evidence type="ECO:0000313" key="2">
    <source>
        <dbReference type="EMBL" id="CAD9274621.1"/>
    </source>
</evidence>
<accession>A0A7S1Y3K4</accession>
<name>A0A7S1Y3K4_9STRA</name>
<reference evidence="2" key="1">
    <citation type="submission" date="2021-01" db="EMBL/GenBank/DDBJ databases">
        <authorList>
            <person name="Corre E."/>
            <person name="Pelletier E."/>
            <person name="Niang G."/>
            <person name="Scheremetjew M."/>
            <person name="Finn R."/>
            <person name="Kale V."/>
            <person name="Holt S."/>
            <person name="Cochrane G."/>
            <person name="Meng A."/>
            <person name="Brown T."/>
            <person name="Cohen L."/>
        </authorList>
    </citation>
    <scope>NUCLEOTIDE SEQUENCE</scope>
    <source>
        <strain evidence="2">CCMP 410</strain>
    </source>
</reference>
<feature type="region of interest" description="Disordered" evidence="1">
    <location>
        <begin position="57"/>
        <end position="76"/>
    </location>
</feature>
<sequence>MFPSLTTAAPVVHETFPPWMTTLCSNEYDDPLTMCELPTFRSTTAKRAFQEEEEEAVLASRSATAKRTSQEEEAEDSISVAKDFVADCATRSSIPHTADTATVANGSGLDHSLNHHKKKKVEMASRHSLPPVAFMPHCHTPPSGCRHPAKVAHLMKRLAALEGEMQEIREELYRALE</sequence>
<dbReference type="EMBL" id="HBGK01006745">
    <property type="protein sequence ID" value="CAD9274621.1"/>
    <property type="molecule type" value="Transcribed_RNA"/>
</dbReference>
<gene>
    <name evidence="2" type="ORF">GOCE00092_LOCUS3529</name>
</gene>
<dbReference type="AlphaFoldDB" id="A0A7S1Y3K4"/>